<evidence type="ECO:0000313" key="2">
    <source>
        <dbReference type="Proteomes" id="UP001222325"/>
    </source>
</evidence>
<sequence>MSLAADLSSKWLAVSEPSPHVLHIELTRKPVNAFSVEFWRAYGALFDRISADGRDVRAIVLSSAFPKIFTAGIDLHQRIGEHIV</sequence>
<comment type="caution">
    <text evidence="1">The sequence shown here is derived from an EMBL/GenBank/DDBJ whole genome shotgun (WGS) entry which is preliminary data.</text>
</comment>
<dbReference type="AlphaFoldDB" id="A0AAD6UG24"/>
<organism evidence="1 2">
    <name type="scientific">Mycena belliarum</name>
    <dbReference type="NCBI Taxonomy" id="1033014"/>
    <lineage>
        <taxon>Eukaryota</taxon>
        <taxon>Fungi</taxon>
        <taxon>Dikarya</taxon>
        <taxon>Basidiomycota</taxon>
        <taxon>Agaricomycotina</taxon>
        <taxon>Agaricomycetes</taxon>
        <taxon>Agaricomycetidae</taxon>
        <taxon>Agaricales</taxon>
        <taxon>Marasmiineae</taxon>
        <taxon>Mycenaceae</taxon>
        <taxon>Mycena</taxon>
    </lineage>
</organism>
<evidence type="ECO:0000313" key="1">
    <source>
        <dbReference type="EMBL" id="KAJ7101340.1"/>
    </source>
</evidence>
<gene>
    <name evidence="1" type="ORF">B0H15DRAFT_927168</name>
</gene>
<accession>A0AAD6UG24</accession>
<dbReference type="SUPFAM" id="SSF52096">
    <property type="entry name" value="ClpP/crotonase"/>
    <property type="match status" value="1"/>
</dbReference>
<dbReference type="EMBL" id="JARJCN010000004">
    <property type="protein sequence ID" value="KAJ7101340.1"/>
    <property type="molecule type" value="Genomic_DNA"/>
</dbReference>
<protein>
    <recommendedName>
        <fullName evidence="3">Enoyl-CoA hydratase</fullName>
    </recommendedName>
</protein>
<dbReference type="InterPro" id="IPR029045">
    <property type="entry name" value="ClpP/crotonase-like_dom_sf"/>
</dbReference>
<name>A0AAD6UG24_9AGAR</name>
<evidence type="ECO:0008006" key="3">
    <source>
        <dbReference type="Google" id="ProtNLM"/>
    </source>
</evidence>
<dbReference type="Pfam" id="PF00378">
    <property type="entry name" value="ECH_1"/>
    <property type="match status" value="1"/>
</dbReference>
<reference evidence="1" key="1">
    <citation type="submission" date="2023-03" db="EMBL/GenBank/DDBJ databases">
        <title>Massive genome expansion in bonnet fungi (Mycena s.s.) driven by repeated elements and novel gene families across ecological guilds.</title>
        <authorList>
            <consortium name="Lawrence Berkeley National Laboratory"/>
            <person name="Harder C.B."/>
            <person name="Miyauchi S."/>
            <person name="Viragh M."/>
            <person name="Kuo A."/>
            <person name="Thoen E."/>
            <person name="Andreopoulos B."/>
            <person name="Lu D."/>
            <person name="Skrede I."/>
            <person name="Drula E."/>
            <person name="Henrissat B."/>
            <person name="Morin E."/>
            <person name="Kohler A."/>
            <person name="Barry K."/>
            <person name="LaButti K."/>
            <person name="Morin E."/>
            <person name="Salamov A."/>
            <person name="Lipzen A."/>
            <person name="Mereny Z."/>
            <person name="Hegedus B."/>
            <person name="Baldrian P."/>
            <person name="Stursova M."/>
            <person name="Weitz H."/>
            <person name="Taylor A."/>
            <person name="Grigoriev I.V."/>
            <person name="Nagy L.G."/>
            <person name="Martin F."/>
            <person name="Kauserud H."/>
        </authorList>
    </citation>
    <scope>NUCLEOTIDE SEQUENCE</scope>
    <source>
        <strain evidence="1">CBHHK173m</strain>
    </source>
</reference>
<dbReference type="Gene3D" id="3.90.226.10">
    <property type="entry name" value="2-enoyl-CoA Hydratase, Chain A, domain 1"/>
    <property type="match status" value="1"/>
</dbReference>
<keyword evidence="2" id="KW-1185">Reference proteome</keyword>
<proteinExistence type="predicted"/>
<dbReference type="InterPro" id="IPR001753">
    <property type="entry name" value="Enoyl-CoA_hydra/iso"/>
</dbReference>
<dbReference type="Proteomes" id="UP001222325">
    <property type="component" value="Unassembled WGS sequence"/>
</dbReference>